<gene>
    <name evidence="1" type="ORF">ASPBRDRAFT_38159</name>
</gene>
<accession>A0A1L9UVT0</accession>
<keyword evidence="2" id="KW-1185">Reference proteome</keyword>
<name>A0A1L9UVT0_ASPBC</name>
<dbReference type="VEuPathDB" id="FungiDB:ASPBRDRAFT_38159"/>
<sequence length="63" mass="7131">MAAYSSCIRLSVINNLHKAMTTIGYRLERNVLVSSADIIENTSVVLPCRSQSHTSWHPIRLYL</sequence>
<dbReference type="AlphaFoldDB" id="A0A1L9UVT0"/>
<protein>
    <submittedName>
        <fullName evidence="1">Uncharacterized protein</fullName>
    </submittedName>
</protein>
<evidence type="ECO:0000313" key="1">
    <source>
        <dbReference type="EMBL" id="OJJ75844.1"/>
    </source>
</evidence>
<organism evidence="1 2">
    <name type="scientific">Aspergillus brasiliensis (strain CBS 101740 / IMI 381727 / IBT 21946)</name>
    <dbReference type="NCBI Taxonomy" id="767769"/>
    <lineage>
        <taxon>Eukaryota</taxon>
        <taxon>Fungi</taxon>
        <taxon>Dikarya</taxon>
        <taxon>Ascomycota</taxon>
        <taxon>Pezizomycotina</taxon>
        <taxon>Eurotiomycetes</taxon>
        <taxon>Eurotiomycetidae</taxon>
        <taxon>Eurotiales</taxon>
        <taxon>Aspergillaceae</taxon>
        <taxon>Aspergillus</taxon>
        <taxon>Aspergillus subgen. Circumdati</taxon>
    </lineage>
</organism>
<proteinExistence type="predicted"/>
<dbReference type="EMBL" id="KV878680">
    <property type="protein sequence ID" value="OJJ75844.1"/>
    <property type="molecule type" value="Genomic_DNA"/>
</dbReference>
<dbReference type="Proteomes" id="UP000184499">
    <property type="component" value="Unassembled WGS sequence"/>
</dbReference>
<reference evidence="2" key="1">
    <citation type="journal article" date="2017" name="Genome Biol.">
        <title>Comparative genomics reveals high biological diversity and specific adaptations in the industrially and medically important fungal genus Aspergillus.</title>
        <authorList>
            <person name="de Vries R.P."/>
            <person name="Riley R."/>
            <person name="Wiebenga A."/>
            <person name="Aguilar-Osorio G."/>
            <person name="Amillis S."/>
            <person name="Uchima C.A."/>
            <person name="Anderluh G."/>
            <person name="Asadollahi M."/>
            <person name="Askin M."/>
            <person name="Barry K."/>
            <person name="Battaglia E."/>
            <person name="Bayram O."/>
            <person name="Benocci T."/>
            <person name="Braus-Stromeyer S.A."/>
            <person name="Caldana C."/>
            <person name="Canovas D."/>
            <person name="Cerqueira G.C."/>
            <person name="Chen F."/>
            <person name="Chen W."/>
            <person name="Choi C."/>
            <person name="Clum A."/>
            <person name="Dos Santos R.A."/>
            <person name="Damasio A.R."/>
            <person name="Diallinas G."/>
            <person name="Emri T."/>
            <person name="Fekete E."/>
            <person name="Flipphi M."/>
            <person name="Freyberg S."/>
            <person name="Gallo A."/>
            <person name="Gournas C."/>
            <person name="Habgood R."/>
            <person name="Hainaut M."/>
            <person name="Harispe M.L."/>
            <person name="Henrissat B."/>
            <person name="Hilden K.S."/>
            <person name="Hope R."/>
            <person name="Hossain A."/>
            <person name="Karabika E."/>
            <person name="Karaffa L."/>
            <person name="Karanyi Z."/>
            <person name="Krasevec N."/>
            <person name="Kuo A."/>
            <person name="Kusch H."/>
            <person name="LaButti K."/>
            <person name="Lagendijk E.L."/>
            <person name="Lapidus A."/>
            <person name="Levasseur A."/>
            <person name="Lindquist E."/>
            <person name="Lipzen A."/>
            <person name="Logrieco A.F."/>
            <person name="MacCabe A."/>
            <person name="Maekelae M.R."/>
            <person name="Malavazi I."/>
            <person name="Melin P."/>
            <person name="Meyer V."/>
            <person name="Mielnichuk N."/>
            <person name="Miskei M."/>
            <person name="Molnar A.P."/>
            <person name="Mule G."/>
            <person name="Ngan C.Y."/>
            <person name="Orejas M."/>
            <person name="Orosz E."/>
            <person name="Ouedraogo J.P."/>
            <person name="Overkamp K.M."/>
            <person name="Park H.-S."/>
            <person name="Perrone G."/>
            <person name="Piumi F."/>
            <person name="Punt P.J."/>
            <person name="Ram A.F."/>
            <person name="Ramon A."/>
            <person name="Rauscher S."/>
            <person name="Record E."/>
            <person name="Riano-Pachon D.M."/>
            <person name="Robert V."/>
            <person name="Roehrig J."/>
            <person name="Ruller R."/>
            <person name="Salamov A."/>
            <person name="Salih N.S."/>
            <person name="Samson R.A."/>
            <person name="Sandor E."/>
            <person name="Sanguinetti M."/>
            <person name="Schuetze T."/>
            <person name="Sepcic K."/>
            <person name="Shelest E."/>
            <person name="Sherlock G."/>
            <person name="Sophianopoulou V."/>
            <person name="Squina F.M."/>
            <person name="Sun H."/>
            <person name="Susca A."/>
            <person name="Todd R.B."/>
            <person name="Tsang A."/>
            <person name="Unkles S.E."/>
            <person name="van de Wiele N."/>
            <person name="van Rossen-Uffink D."/>
            <person name="Oliveira J.V."/>
            <person name="Vesth T.C."/>
            <person name="Visser J."/>
            <person name="Yu J.-H."/>
            <person name="Zhou M."/>
            <person name="Andersen M.R."/>
            <person name="Archer D.B."/>
            <person name="Baker S.E."/>
            <person name="Benoit I."/>
            <person name="Brakhage A.A."/>
            <person name="Braus G.H."/>
            <person name="Fischer R."/>
            <person name="Frisvad J.C."/>
            <person name="Goldman G.H."/>
            <person name="Houbraken J."/>
            <person name="Oakley B."/>
            <person name="Pocsi I."/>
            <person name="Scazzocchio C."/>
            <person name="Seiboth B."/>
            <person name="vanKuyk P.A."/>
            <person name="Wortman J."/>
            <person name="Dyer P.S."/>
            <person name="Grigoriev I.V."/>
        </authorList>
    </citation>
    <scope>NUCLEOTIDE SEQUENCE [LARGE SCALE GENOMIC DNA]</scope>
    <source>
        <strain evidence="2">CBS 101740 / IMI 381727 / IBT 21946</strain>
    </source>
</reference>
<dbReference type="GeneID" id="93576369"/>
<dbReference type="RefSeq" id="XP_067483091.1">
    <property type="nucleotide sequence ID" value="XM_067623881.1"/>
</dbReference>
<evidence type="ECO:0000313" key="2">
    <source>
        <dbReference type="Proteomes" id="UP000184499"/>
    </source>
</evidence>